<name>A0A4Q7P0I8_9FLAO</name>
<proteinExistence type="predicted"/>
<accession>A0A4Q7P0I8</accession>
<dbReference type="OrthoDB" id="8754772at2"/>
<dbReference type="EMBL" id="SGXE01000002">
    <property type="protein sequence ID" value="RZS93306.1"/>
    <property type="molecule type" value="Genomic_DNA"/>
</dbReference>
<evidence type="ECO:0008006" key="3">
    <source>
        <dbReference type="Google" id="ProtNLM"/>
    </source>
</evidence>
<comment type="caution">
    <text evidence="1">The sequence shown here is derived from an EMBL/GenBank/DDBJ whole genome shotgun (WGS) entry which is preliminary data.</text>
</comment>
<evidence type="ECO:0000313" key="1">
    <source>
        <dbReference type="EMBL" id="RZS93306.1"/>
    </source>
</evidence>
<sequence>MKKILLLIIFPFYIHAVNAQQNSGDYAKHVDSVDSIINTLYEVISGEKGEERDWALFQYLFKPEAKLIPSGKAQNGDINVRFLSPQQYIETSGKWLIANGFFENEIHRSVDTYGNIAQVFSTYASFKSKSDKTPFMRGINSIQLLNDGNRWWIINVYWCSETPENPIPKQYLNE</sequence>
<reference evidence="1 2" key="1">
    <citation type="submission" date="2019-02" db="EMBL/GenBank/DDBJ databases">
        <title>Genomic Encyclopedia of Type Strains, Phase IV (KMG-IV): sequencing the most valuable type-strain genomes for metagenomic binning, comparative biology and taxonomic classification.</title>
        <authorList>
            <person name="Goeker M."/>
        </authorList>
    </citation>
    <scope>NUCLEOTIDE SEQUENCE [LARGE SCALE GENOMIC DNA]</scope>
    <source>
        <strain evidence="1 2">DSM 17196</strain>
    </source>
</reference>
<organism evidence="1 2">
    <name type="scientific">Aquimarina brevivitae</name>
    <dbReference type="NCBI Taxonomy" id="323412"/>
    <lineage>
        <taxon>Bacteria</taxon>
        <taxon>Pseudomonadati</taxon>
        <taxon>Bacteroidota</taxon>
        <taxon>Flavobacteriia</taxon>
        <taxon>Flavobacteriales</taxon>
        <taxon>Flavobacteriaceae</taxon>
        <taxon>Aquimarina</taxon>
    </lineage>
</organism>
<dbReference type="SUPFAM" id="SSF54427">
    <property type="entry name" value="NTF2-like"/>
    <property type="match status" value="1"/>
</dbReference>
<keyword evidence="2" id="KW-1185">Reference proteome</keyword>
<dbReference type="Gene3D" id="3.10.450.50">
    <property type="match status" value="1"/>
</dbReference>
<gene>
    <name evidence="1" type="ORF">EV197_1884</name>
</gene>
<protein>
    <recommendedName>
        <fullName evidence="3">SnoaL-like protein</fullName>
    </recommendedName>
</protein>
<evidence type="ECO:0000313" key="2">
    <source>
        <dbReference type="Proteomes" id="UP000292262"/>
    </source>
</evidence>
<dbReference type="RefSeq" id="WP_130286444.1">
    <property type="nucleotide sequence ID" value="NZ_SGXE01000002.1"/>
</dbReference>
<dbReference type="AlphaFoldDB" id="A0A4Q7P0I8"/>
<dbReference type="Proteomes" id="UP000292262">
    <property type="component" value="Unassembled WGS sequence"/>
</dbReference>
<dbReference type="InterPro" id="IPR032710">
    <property type="entry name" value="NTF2-like_dom_sf"/>
</dbReference>